<dbReference type="RefSeq" id="WP_273619607.1">
    <property type="nucleotide sequence ID" value="NZ_CP117418.1"/>
</dbReference>
<dbReference type="Gene3D" id="2.60.40.10">
    <property type="entry name" value="Immunoglobulins"/>
    <property type="match status" value="3"/>
</dbReference>
<evidence type="ECO:0000256" key="3">
    <source>
        <dbReference type="ARBA" id="ARBA00023295"/>
    </source>
</evidence>
<dbReference type="InterPro" id="IPR013783">
    <property type="entry name" value="Ig-like_fold"/>
</dbReference>
<dbReference type="InterPro" id="IPR017853">
    <property type="entry name" value="GH"/>
</dbReference>
<dbReference type="InterPro" id="IPR048230">
    <property type="entry name" value="GalA-like"/>
</dbReference>
<dbReference type="GO" id="GO:0016787">
    <property type="term" value="F:hydrolase activity"/>
    <property type="evidence" value="ECO:0007669"/>
    <property type="project" value="UniProtKB-KW"/>
</dbReference>
<organism evidence="9 10">
    <name type="scientific">Novosphingobium humi</name>
    <dbReference type="NCBI Taxonomy" id="2282397"/>
    <lineage>
        <taxon>Bacteria</taxon>
        <taxon>Pseudomonadati</taxon>
        <taxon>Pseudomonadota</taxon>
        <taxon>Alphaproteobacteria</taxon>
        <taxon>Sphingomonadales</taxon>
        <taxon>Sphingomonadaceae</taxon>
        <taxon>Novosphingobium</taxon>
    </lineage>
</organism>
<feature type="domain" description="Glycoside hydrolase family 2 catalytic" evidence="6">
    <location>
        <begin position="432"/>
        <end position="540"/>
    </location>
</feature>
<dbReference type="InterPro" id="IPR036156">
    <property type="entry name" value="Beta-gal/glucu_dom_sf"/>
</dbReference>
<keyword evidence="10" id="KW-1185">Reference proteome</keyword>
<feature type="domain" description="Glycoside hydrolase family 2 immunoglobulin-like beta-sandwich" evidence="5">
    <location>
        <begin position="251"/>
        <end position="346"/>
    </location>
</feature>
<dbReference type="InterPro" id="IPR008964">
    <property type="entry name" value="Invasin/intimin_cell_adhesion"/>
</dbReference>
<keyword evidence="3" id="KW-0326">Glycosidase</keyword>
<dbReference type="InterPro" id="IPR040605">
    <property type="entry name" value="Glyco_hydro2_dom5"/>
</dbReference>
<evidence type="ECO:0000259" key="8">
    <source>
        <dbReference type="Pfam" id="PF18565"/>
    </source>
</evidence>
<dbReference type="InterPro" id="IPR006102">
    <property type="entry name" value="Ig-like_GH2"/>
</dbReference>
<feature type="chain" id="PRO_5046330153" evidence="4">
    <location>
        <begin position="28"/>
        <end position="829"/>
    </location>
</feature>
<dbReference type="SUPFAM" id="SSF49373">
    <property type="entry name" value="Invasin/intimin cell-adhesion fragments"/>
    <property type="match status" value="1"/>
</dbReference>
<evidence type="ECO:0000256" key="4">
    <source>
        <dbReference type="SAM" id="SignalP"/>
    </source>
</evidence>
<dbReference type="Pfam" id="PF02836">
    <property type="entry name" value="Glyco_hydro_2_C"/>
    <property type="match status" value="2"/>
</dbReference>
<protein>
    <submittedName>
        <fullName evidence="9">Glycoside hydrolase family 2 TIM barrel-domain containing protein</fullName>
    </submittedName>
</protein>
<name>A0ABY7U3Z4_9SPHN</name>
<gene>
    <name evidence="9" type="ORF">PQ457_20250</name>
</gene>
<comment type="similarity">
    <text evidence="1">Belongs to the glycosyl hydrolase 2 family.</text>
</comment>
<proteinExistence type="inferred from homology"/>
<keyword evidence="4" id="KW-0732">Signal</keyword>
<dbReference type="InterPro" id="IPR006311">
    <property type="entry name" value="TAT_signal"/>
</dbReference>
<evidence type="ECO:0000313" key="9">
    <source>
        <dbReference type="EMBL" id="WCT79330.1"/>
    </source>
</evidence>
<dbReference type="InterPro" id="IPR006103">
    <property type="entry name" value="Glyco_hydro_2_cat"/>
</dbReference>
<evidence type="ECO:0000256" key="1">
    <source>
        <dbReference type="ARBA" id="ARBA00007401"/>
    </source>
</evidence>
<dbReference type="EMBL" id="CP117418">
    <property type="protein sequence ID" value="WCT79330.1"/>
    <property type="molecule type" value="Genomic_DNA"/>
</dbReference>
<feature type="domain" description="Glycoside hydrolase family 2 catalytic" evidence="6">
    <location>
        <begin position="356"/>
        <end position="430"/>
    </location>
</feature>
<dbReference type="PANTHER" id="PTHR42732">
    <property type="entry name" value="BETA-GALACTOSIDASE"/>
    <property type="match status" value="1"/>
</dbReference>
<dbReference type="Proteomes" id="UP001218231">
    <property type="component" value="Plasmid unnamed1"/>
</dbReference>
<feature type="domain" description="Glycoside hydrolase family 2" evidence="8">
    <location>
        <begin position="721"/>
        <end position="822"/>
    </location>
</feature>
<evidence type="ECO:0000259" key="5">
    <source>
        <dbReference type="Pfam" id="PF00703"/>
    </source>
</evidence>
<evidence type="ECO:0000256" key="2">
    <source>
        <dbReference type="ARBA" id="ARBA00022801"/>
    </source>
</evidence>
<dbReference type="PROSITE" id="PS51318">
    <property type="entry name" value="TAT"/>
    <property type="match status" value="1"/>
</dbReference>
<dbReference type="SUPFAM" id="SSF51445">
    <property type="entry name" value="(Trans)glycosidases"/>
    <property type="match status" value="1"/>
</dbReference>
<dbReference type="Pfam" id="PF18565">
    <property type="entry name" value="Glyco_hydro2_C5"/>
    <property type="match status" value="1"/>
</dbReference>
<accession>A0ABY7U3Z4</accession>
<dbReference type="SUPFAM" id="SSF49785">
    <property type="entry name" value="Galactose-binding domain-like"/>
    <property type="match status" value="1"/>
</dbReference>
<sequence length="829" mass="90383">MDSTFLPVNRRHLLAASLAGASGLACANPALAKALTPAPTPEPSPRREVVLDDGWRFHLGHAADPARDFGFGNWGRTYAKPGFDVAETVKPDFDDSGWEAVRVPHDWASALPYAPPATMEKGREDFIAGHGFRAIGRDFPQNSVGWYRRLLPVSAADKGRAVWLEFDGVFRNAVVIVNGYIAHENAGGYAPFRVDIADYLNYDDKPNLLVVRVDASLGEGWFYEGAGIYRHVRLVSAAPCHIPQWGVCVRAQPRGQGASIQVSTDVINPGASVRLHYRVMAPDGGEVAAGDGPVAAAAGKAVVEQTINIANARLWSVKDPALYRLISEVLVAGEIVDRVETRFGIRTLRFDGRTGFFLNGAPVKLLGVCNHQDHAGVGTAIPDALHRWRVARMQDMGANAWRSAHNPPSQALLDICDESGMMMIAETRLNNTSPEAMDELDRMILSSRNHPSIILWSVGNEEGHQGTPRGRNISAKLAARCKELDPTRQTTQAMDNGWYEDGAARAVDVVGFNYRTDKIAAFKAKYPDTPVIGTETASTVATRGEYANDAARHIVRAYDTEAPWWASTGEAWWSIVARDPGIAGGFIWTGFDYRGEPTPYAAWPSVSSYFGAADICGFPKDNYYYYRAWWRPELPQVHLLPHWNWAGREGQPIEVWAHGNCAQVELRLNGRSLGRKDMPRKGHLAWQVNYAPGTLEAIGYDKAGRIAARDRQVTAGAPATLRLSANATRIRADGEDMAIIRAEVFDRAGNPVPTAAVPIRFALSGPGRVLGTGNGDPTDTTPDHSLDRRSFNGLAQVLVQADRSAGQITLTARGEGLAPARLDLFAHTI</sequence>
<evidence type="ECO:0000259" key="7">
    <source>
        <dbReference type="Pfam" id="PF16355"/>
    </source>
</evidence>
<reference evidence="9 10" key="1">
    <citation type="submission" date="2023-02" db="EMBL/GenBank/DDBJ databases">
        <title>Genome sequence of Novosphingobium humi KACC 19094.</title>
        <authorList>
            <person name="Kim S."/>
            <person name="Heo J."/>
            <person name="Kwon S.-W."/>
        </authorList>
    </citation>
    <scope>NUCLEOTIDE SEQUENCE [LARGE SCALE GENOMIC DNA]</scope>
    <source>
        <strain evidence="9 10">KACC 19094</strain>
        <plasmid evidence="9 10">unnamed1</plasmid>
    </source>
</reference>
<keyword evidence="9" id="KW-0614">Plasmid</keyword>
<feature type="domain" description="DUF4982" evidence="7">
    <location>
        <begin position="650"/>
        <end position="706"/>
    </location>
</feature>
<dbReference type="Pfam" id="PF16355">
    <property type="entry name" value="DUF4982"/>
    <property type="match status" value="1"/>
</dbReference>
<dbReference type="InterPro" id="IPR008979">
    <property type="entry name" value="Galactose-bd-like_sf"/>
</dbReference>
<keyword evidence="2 9" id="KW-0378">Hydrolase</keyword>
<dbReference type="NCBIfam" id="NF041462">
    <property type="entry name" value="GalA"/>
    <property type="match status" value="1"/>
</dbReference>
<dbReference type="Gene3D" id="2.60.120.260">
    <property type="entry name" value="Galactose-binding domain-like"/>
    <property type="match status" value="1"/>
</dbReference>
<evidence type="ECO:0000313" key="10">
    <source>
        <dbReference type="Proteomes" id="UP001218231"/>
    </source>
</evidence>
<dbReference type="Gene3D" id="3.20.20.80">
    <property type="entry name" value="Glycosidases"/>
    <property type="match status" value="1"/>
</dbReference>
<evidence type="ECO:0000259" key="6">
    <source>
        <dbReference type="Pfam" id="PF02836"/>
    </source>
</evidence>
<dbReference type="InterPro" id="IPR051913">
    <property type="entry name" value="GH2_Domain-Containing"/>
</dbReference>
<dbReference type="Pfam" id="PF00703">
    <property type="entry name" value="Glyco_hydro_2"/>
    <property type="match status" value="1"/>
</dbReference>
<dbReference type="SUPFAM" id="SSF49303">
    <property type="entry name" value="beta-Galactosidase/glucuronidase domain"/>
    <property type="match status" value="1"/>
</dbReference>
<dbReference type="InterPro" id="IPR032311">
    <property type="entry name" value="DUF4982"/>
</dbReference>
<dbReference type="PANTHER" id="PTHR42732:SF1">
    <property type="entry name" value="BETA-MANNOSIDASE"/>
    <property type="match status" value="1"/>
</dbReference>
<geneLocation type="plasmid" evidence="9 10">
    <name>unnamed1</name>
</geneLocation>
<feature type="signal peptide" evidence="4">
    <location>
        <begin position="1"/>
        <end position="27"/>
    </location>
</feature>